<accession>A0A2P2NLR0</accession>
<evidence type="ECO:0000313" key="1">
    <source>
        <dbReference type="EMBL" id="MBX43419.1"/>
    </source>
</evidence>
<proteinExistence type="predicted"/>
<sequence length="17" mass="2016">MDESQWVKGVYKITNSM</sequence>
<dbReference type="EMBL" id="GGEC01062935">
    <property type="protein sequence ID" value="MBX43419.1"/>
    <property type="molecule type" value="Transcribed_RNA"/>
</dbReference>
<organism evidence="1">
    <name type="scientific">Rhizophora mucronata</name>
    <name type="common">Asiatic mangrove</name>
    <dbReference type="NCBI Taxonomy" id="61149"/>
    <lineage>
        <taxon>Eukaryota</taxon>
        <taxon>Viridiplantae</taxon>
        <taxon>Streptophyta</taxon>
        <taxon>Embryophyta</taxon>
        <taxon>Tracheophyta</taxon>
        <taxon>Spermatophyta</taxon>
        <taxon>Magnoliopsida</taxon>
        <taxon>eudicotyledons</taxon>
        <taxon>Gunneridae</taxon>
        <taxon>Pentapetalae</taxon>
        <taxon>rosids</taxon>
        <taxon>fabids</taxon>
        <taxon>Malpighiales</taxon>
        <taxon>Rhizophoraceae</taxon>
        <taxon>Rhizophora</taxon>
    </lineage>
</organism>
<reference evidence="1" key="1">
    <citation type="submission" date="2018-02" db="EMBL/GenBank/DDBJ databases">
        <title>Rhizophora mucronata_Transcriptome.</title>
        <authorList>
            <person name="Meera S.P."/>
            <person name="Sreeshan A."/>
            <person name="Augustine A."/>
        </authorList>
    </citation>
    <scope>NUCLEOTIDE SEQUENCE</scope>
    <source>
        <tissue evidence="1">Leaf</tissue>
    </source>
</reference>
<name>A0A2P2NLR0_RHIMU</name>
<dbReference type="AlphaFoldDB" id="A0A2P2NLR0"/>
<protein>
    <submittedName>
        <fullName evidence="1">Uncharacterized protein</fullName>
    </submittedName>
</protein>